<gene>
    <name evidence="3" type="ORF">CLV28_2397</name>
</gene>
<dbReference type="OrthoDB" id="5149291at2"/>
<keyword evidence="2" id="KW-0472">Membrane</keyword>
<proteinExistence type="predicted"/>
<sequence length="159" mass="16520">MDRSTPDPETTDQHAPGAEAPAPALPAGRYGVAPGSRPGLRVGRRVVSWYAVAITVFCVLGTAVVAWIAVDNATGSVEWKGYGFEVVSPEQVDVTFDVTMEPGSVATCTIDAMNPSFAQVGSIDVTVGPNEARTARYTVSVATSEEATTGNVTVCDLAD</sequence>
<dbReference type="InterPro" id="IPR025443">
    <property type="entry name" value="DUF4307"/>
</dbReference>
<accession>A0A2M9CDJ8</accession>
<feature type="region of interest" description="Disordered" evidence="1">
    <location>
        <begin position="1"/>
        <end position="29"/>
    </location>
</feature>
<evidence type="ECO:0000256" key="1">
    <source>
        <dbReference type="SAM" id="MobiDB-lite"/>
    </source>
</evidence>
<dbReference type="RefSeq" id="WP_100423555.1">
    <property type="nucleotide sequence ID" value="NZ_BOOX01000007.1"/>
</dbReference>
<dbReference type="Proteomes" id="UP000231693">
    <property type="component" value="Unassembled WGS sequence"/>
</dbReference>
<keyword evidence="4" id="KW-1185">Reference proteome</keyword>
<reference evidence="3 4" key="1">
    <citation type="submission" date="2017-11" db="EMBL/GenBank/DDBJ databases">
        <title>Genomic Encyclopedia of Archaeal and Bacterial Type Strains, Phase II (KMG-II): From Individual Species to Whole Genera.</title>
        <authorList>
            <person name="Goeker M."/>
        </authorList>
    </citation>
    <scope>NUCLEOTIDE SEQUENCE [LARGE SCALE GENOMIC DNA]</scope>
    <source>
        <strain evidence="3 4">DSM 25478</strain>
    </source>
</reference>
<feature type="compositionally biased region" description="Low complexity" evidence="1">
    <location>
        <begin position="15"/>
        <end position="27"/>
    </location>
</feature>
<comment type="caution">
    <text evidence="3">The sequence shown here is derived from an EMBL/GenBank/DDBJ whole genome shotgun (WGS) entry which is preliminary data.</text>
</comment>
<keyword evidence="2" id="KW-0812">Transmembrane</keyword>
<dbReference type="EMBL" id="PGFE01000004">
    <property type="protein sequence ID" value="PJJ69920.1"/>
    <property type="molecule type" value="Genomic_DNA"/>
</dbReference>
<evidence type="ECO:0000313" key="4">
    <source>
        <dbReference type="Proteomes" id="UP000231693"/>
    </source>
</evidence>
<evidence type="ECO:0000313" key="3">
    <source>
        <dbReference type="EMBL" id="PJJ69920.1"/>
    </source>
</evidence>
<dbReference type="AlphaFoldDB" id="A0A2M9CDJ8"/>
<feature type="transmembrane region" description="Helical" evidence="2">
    <location>
        <begin position="47"/>
        <end position="70"/>
    </location>
</feature>
<protein>
    <submittedName>
        <fullName evidence="3">Uncharacterized protein DUF4307</fullName>
    </submittedName>
</protein>
<name>A0A2M9CDJ8_9CELL</name>
<dbReference type="Pfam" id="PF14155">
    <property type="entry name" value="DUF4307"/>
    <property type="match status" value="1"/>
</dbReference>
<keyword evidence="2" id="KW-1133">Transmembrane helix</keyword>
<organism evidence="3 4">
    <name type="scientific">Sediminihabitans luteus</name>
    <dbReference type="NCBI Taxonomy" id="1138585"/>
    <lineage>
        <taxon>Bacteria</taxon>
        <taxon>Bacillati</taxon>
        <taxon>Actinomycetota</taxon>
        <taxon>Actinomycetes</taxon>
        <taxon>Micrococcales</taxon>
        <taxon>Cellulomonadaceae</taxon>
        <taxon>Sediminihabitans</taxon>
    </lineage>
</organism>
<evidence type="ECO:0000256" key="2">
    <source>
        <dbReference type="SAM" id="Phobius"/>
    </source>
</evidence>